<dbReference type="AlphaFoldDB" id="H2ZGJ1"/>
<dbReference type="Pfam" id="PF07707">
    <property type="entry name" value="BACK"/>
    <property type="match status" value="1"/>
</dbReference>
<dbReference type="Gene3D" id="3.30.710.10">
    <property type="entry name" value="Potassium Channel Kv1.1, Chain A"/>
    <property type="match status" value="1"/>
</dbReference>
<dbReference type="eggNOG" id="KOG2075">
    <property type="taxonomic scope" value="Eukaryota"/>
</dbReference>
<dbReference type="STRING" id="51511.ENSCSAVP00000016707"/>
<keyword evidence="3" id="KW-1185">Reference proteome</keyword>
<dbReference type="InParanoid" id="H2ZGJ1"/>
<dbReference type="Proteomes" id="UP000007875">
    <property type="component" value="Unassembled WGS sequence"/>
</dbReference>
<dbReference type="OMA" id="NCWITIC"/>
<evidence type="ECO:0000259" key="1">
    <source>
        <dbReference type="PROSITE" id="PS50097"/>
    </source>
</evidence>
<dbReference type="Ensembl" id="ENSCSAVT00000016889.1">
    <property type="protein sequence ID" value="ENSCSAVP00000016707.1"/>
    <property type="gene ID" value="ENSCSAVG00000009825.1"/>
</dbReference>
<dbReference type="InterPro" id="IPR000210">
    <property type="entry name" value="BTB/POZ_dom"/>
</dbReference>
<reference evidence="3" key="1">
    <citation type="submission" date="2003-08" db="EMBL/GenBank/DDBJ databases">
        <authorList>
            <person name="Birren B."/>
            <person name="Nusbaum C."/>
            <person name="Abebe A."/>
            <person name="Abouelleil A."/>
            <person name="Adekoya E."/>
            <person name="Ait-zahra M."/>
            <person name="Allen N."/>
            <person name="Allen T."/>
            <person name="An P."/>
            <person name="Anderson M."/>
            <person name="Anderson S."/>
            <person name="Arachchi H."/>
            <person name="Armbruster J."/>
            <person name="Bachantsang P."/>
            <person name="Baldwin J."/>
            <person name="Barry A."/>
            <person name="Bayul T."/>
            <person name="Blitshsteyn B."/>
            <person name="Bloom T."/>
            <person name="Blye J."/>
            <person name="Boguslavskiy L."/>
            <person name="Borowsky M."/>
            <person name="Boukhgalter B."/>
            <person name="Brunache A."/>
            <person name="Butler J."/>
            <person name="Calixte N."/>
            <person name="Calvo S."/>
            <person name="Camarata J."/>
            <person name="Campo K."/>
            <person name="Chang J."/>
            <person name="Cheshatsang Y."/>
            <person name="Citroen M."/>
            <person name="Collymore A."/>
            <person name="Considine T."/>
            <person name="Cook A."/>
            <person name="Cooke P."/>
            <person name="Corum B."/>
            <person name="Cuomo C."/>
            <person name="David R."/>
            <person name="Dawoe T."/>
            <person name="Degray S."/>
            <person name="Dodge S."/>
            <person name="Dooley K."/>
            <person name="Dorje P."/>
            <person name="Dorjee K."/>
            <person name="Dorris L."/>
            <person name="Duffey N."/>
            <person name="Dupes A."/>
            <person name="Elkins T."/>
            <person name="Engels R."/>
            <person name="Erickson J."/>
            <person name="Farina A."/>
            <person name="Faro S."/>
            <person name="Ferreira P."/>
            <person name="Fischer H."/>
            <person name="Fitzgerald M."/>
            <person name="Foley K."/>
            <person name="Gage D."/>
            <person name="Galagan J."/>
            <person name="Gearin G."/>
            <person name="Gnerre S."/>
            <person name="Gnirke A."/>
            <person name="Goyette A."/>
            <person name="Graham J."/>
            <person name="Grandbois E."/>
            <person name="Gyaltsen K."/>
            <person name="Hafez N."/>
            <person name="Hagopian D."/>
            <person name="Hagos B."/>
            <person name="Hall J."/>
            <person name="Hatcher B."/>
            <person name="Heller A."/>
            <person name="Higgins H."/>
            <person name="Honan T."/>
            <person name="Horn A."/>
            <person name="Houde N."/>
            <person name="Hughes L."/>
            <person name="Hulme W."/>
            <person name="Husby E."/>
            <person name="Iliev I."/>
            <person name="Jaffe D."/>
            <person name="Jones C."/>
            <person name="Kamal M."/>
            <person name="Kamat A."/>
            <person name="Kamvysselis M."/>
            <person name="Karlsson E."/>
            <person name="Kells C."/>
            <person name="Kieu A."/>
            <person name="Kisner P."/>
            <person name="Kodira C."/>
            <person name="Kulbokas E."/>
            <person name="Labutti K."/>
            <person name="Lama D."/>
            <person name="Landers T."/>
            <person name="Leger J."/>
            <person name="Levine S."/>
            <person name="Lewis D."/>
            <person name="Lewis T."/>
            <person name="Lindblad-toh K."/>
            <person name="Liu X."/>
            <person name="Lokyitsang T."/>
            <person name="Lokyitsang Y."/>
            <person name="Lucien O."/>
            <person name="Lui A."/>
            <person name="Ma L.J."/>
            <person name="Mabbitt R."/>
            <person name="Macdonald J."/>
            <person name="Maclean C."/>
            <person name="Major J."/>
            <person name="Manning J."/>
            <person name="Marabella R."/>
            <person name="Maru K."/>
            <person name="Matthews C."/>
            <person name="Mauceli E."/>
            <person name="Mccarthy M."/>
            <person name="Mcdonough S."/>
            <person name="Mcghee T."/>
            <person name="Meldrim J."/>
            <person name="Meneus L."/>
            <person name="Mesirov J."/>
            <person name="Mihalev A."/>
            <person name="Mihova T."/>
            <person name="Mikkelsen T."/>
            <person name="Mlenga V."/>
            <person name="Moru K."/>
            <person name="Mozes J."/>
            <person name="Mulrain L."/>
            <person name="Munson G."/>
            <person name="Naylor J."/>
            <person name="Newes C."/>
            <person name="Nguyen C."/>
            <person name="Nguyen N."/>
            <person name="Nguyen T."/>
            <person name="Nicol R."/>
            <person name="Nielsen C."/>
            <person name="Nizzari M."/>
            <person name="Norbu C."/>
            <person name="Norbu N."/>
            <person name="O'donnell P."/>
            <person name="Okoawo O."/>
            <person name="O'leary S."/>
            <person name="Omotosho B."/>
            <person name="O'neill K."/>
            <person name="Osman S."/>
            <person name="Parker S."/>
            <person name="Perrin D."/>
            <person name="Phunkhang P."/>
            <person name="Piqani B."/>
            <person name="Purcell S."/>
            <person name="Rachupka T."/>
            <person name="Ramasamy U."/>
            <person name="Rameau R."/>
            <person name="Ray V."/>
            <person name="Raymond C."/>
            <person name="Retta R."/>
            <person name="Richardson S."/>
            <person name="Rise C."/>
            <person name="Rodriguez J."/>
            <person name="Rogers J."/>
            <person name="Rogov P."/>
            <person name="Rutman M."/>
            <person name="Schupbach R."/>
            <person name="Seaman C."/>
            <person name="Settipalli S."/>
            <person name="Sharpe T."/>
            <person name="Sheridan J."/>
            <person name="Sherpa N."/>
            <person name="Shi J."/>
            <person name="Smirnov S."/>
            <person name="Smith C."/>
            <person name="Sougnez C."/>
            <person name="Spencer B."/>
            <person name="Stalker J."/>
            <person name="Stange-thomann N."/>
            <person name="Stavropoulos S."/>
            <person name="Stetson K."/>
            <person name="Stone C."/>
            <person name="Stone S."/>
            <person name="Stubbs M."/>
            <person name="Talamas J."/>
            <person name="Tchuinga P."/>
            <person name="Tenzing P."/>
            <person name="Tesfaye S."/>
            <person name="Theodore J."/>
            <person name="Thoulutsang Y."/>
            <person name="Topham K."/>
            <person name="Towey S."/>
            <person name="Tsamla T."/>
            <person name="Tsomo N."/>
            <person name="Vallee D."/>
            <person name="Vassiliev H."/>
            <person name="Venkataraman V."/>
            <person name="Vinson J."/>
            <person name="Vo A."/>
            <person name="Wade C."/>
            <person name="Wang S."/>
            <person name="Wangchuk T."/>
            <person name="Wangdi T."/>
            <person name="Whittaker C."/>
            <person name="Wilkinson J."/>
            <person name="Wu Y."/>
            <person name="Wyman D."/>
            <person name="Yadav S."/>
            <person name="Yang S."/>
            <person name="Yang X."/>
            <person name="Yeager S."/>
            <person name="Yee E."/>
            <person name="Young G."/>
            <person name="Zainoun J."/>
            <person name="Zembeck L."/>
            <person name="Zimmer A."/>
            <person name="Zody M."/>
            <person name="Lander E."/>
        </authorList>
    </citation>
    <scope>NUCLEOTIDE SEQUENCE [LARGE SCALE GENOMIC DNA]</scope>
</reference>
<proteinExistence type="predicted"/>
<protein>
    <recommendedName>
        <fullName evidence="1">BTB domain-containing protein</fullName>
    </recommendedName>
</protein>
<dbReference type="InterPro" id="IPR011333">
    <property type="entry name" value="SKP1/BTB/POZ_sf"/>
</dbReference>
<dbReference type="GeneTree" id="ENSGT00950000182983"/>
<dbReference type="InterPro" id="IPR011705">
    <property type="entry name" value="BACK"/>
</dbReference>
<dbReference type="Gene3D" id="1.25.40.420">
    <property type="match status" value="1"/>
</dbReference>
<reference evidence="2" key="2">
    <citation type="submission" date="2025-08" db="UniProtKB">
        <authorList>
            <consortium name="Ensembl"/>
        </authorList>
    </citation>
    <scope>IDENTIFICATION</scope>
</reference>
<organism evidence="2 3">
    <name type="scientific">Ciona savignyi</name>
    <name type="common">Pacific transparent sea squirt</name>
    <dbReference type="NCBI Taxonomy" id="51511"/>
    <lineage>
        <taxon>Eukaryota</taxon>
        <taxon>Metazoa</taxon>
        <taxon>Chordata</taxon>
        <taxon>Tunicata</taxon>
        <taxon>Ascidiacea</taxon>
        <taxon>Phlebobranchia</taxon>
        <taxon>Cionidae</taxon>
        <taxon>Ciona</taxon>
    </lineage>
</organism>
<dbReference type="PANTHER" id="PTHR24410:SF41">
    <property type="entry name" value="HL07962P"/>
    <property type="match status" value="1"/>
</dbReference>
<feature type="domain" description="BTB" evidence="1">
    <location>
        <begin position="36"/>
        <end position="105"/>
    </location>
</feature>
<sequence length="246" mass="28510">MANASTNSIKDKEELIGDKNVIVDSISRFYNSTEMSDIVLKLGNQRFSSHRFVLVLMSDVFRTMCSKRWDNNKVNEIELNENEQCVPVFPRFLHFLYHGTVYVNTSTALPLLMLADKYNVQALKQACEQYVHIQVREGNVGGAIRWLPYLQLCGHLDLENSCIEVIVMEMEFVLKFNDFLLLNLEFLILLLNRNDIVVSSEFSLYKVNVKWLEANSSDNHSNLESLIPLIRYSMMFPEQLIEIEKS</sequence>
<dbReference type="PANTHER" id="PTHR24410">
    <property type="entry name" value="HL07962P-RELATED"/>
    <property type="match status" value="1"/>
</dbReference>
<dbReference type="HOGENOM" id="CLU_1135716_0_0_1"/>
<dbReference type="SMART" id="SM00225">
    <property type="entry name" value="BTB"/>
    <property type="match status" value="1"/>
</dbReference>
<evidence type="ECO:0000313" key="2">
    <source>
        <dbReference type="Ensembl" id="ENSCSAVP00000016707.1"/>
    </source>
</evidence>
<dbReference type="InterPro" id="IPR051481">
    <property type="entry name" value="BTB-POZ/Galectin-3-binding"/>
</dbReference>
<dbReference type="SMART" id="SM00875">
    <property type="entry name" value="BACK"/>
    <property type="match status" value="1"/>
</dbReference>
<evidence type="ECO:0000313" key="3">
    <source>
        <dbReference type="Proteomes" id="UP000007875"/>
    </source>
</evidence>
<dbReference type="CDD" id="cd18292">
    <property type="entry name" value="BTB_POZ_BTBD17"/>
    <property type="match status" value="1"/>
</dbReference>
<accession>H2ZGJ1</accession>
<dbReference type="Pfam" id="PF00651">
    <property type="entry name" value="BTB"/>
    <property type="match status" value="1"/>
</dbReference>
<dbReference type="SUPFAM" id="SSF54695">
    <property type="entry name" value="POZ domain"/>
    <property type="match status" value="1"/>
</dbReference>
<name>H2ZGJ1_CIOSA</name>
<reference evidence="2" key="3">
    <citation type="submission" date="2025-09" db="UniProtKB">
        <authorList>
            <consortium name="Ensembl"/>
        </authorList>
    </citation>
    <scope>IDENTIFICATION</scope>
</reference>
<dbReference type="PROSITE" id="PS50097">
    <property type="entry name" value="BTB"/>
    <property type="match status" value="1"/>
</dbReference>